<comment type="caution">
    <text evidence="1">The sequence shown here is derived from an EMBL/GenBank/DDBJ whole genome shotgun (WGS) entry which is preliminary data.</text>
</comment>
<evidence type="ECO:0000313" key="1">
    <source>
        <dbReference type="EMBL" id="TRB03483.1"/>
    </source>
</evidence>
<dbReference type="RefSeq" id="WP_142859142.1">
    <property type="nucleotide sequence ID" value="NZ_SGOE01000008.1"/>
</dbReference>
<reference evidence="1 2" key="1">
    <citation type="journal article" date="2019" name="Appl. Microbiol. Biotechnol.">
        <title>Differential efficiency of wild type rhizogenic strains for rol gene transformation of plants.</title>
        <authorList>
            <person name="Desmet S."/>
            <person name="De Keyser E."/>
            <person name="Van Vaerenbergh J."/>
            <person name="Baeyen S."/>
            <person name="Van Huylenbroeck J."/>
            <person name="Geelen D."/>
            <person name="Dhooghe E."/>
        </authorList>
    </citation>
    <scope>NUCLEOTIDE SEQUENCE [LARGE SCALE GENOMIC DNA]</scope>
    <source>
        <strain evidence="1 2">MAFF210266</strain>
    </source>
</reference>
<organism evidence="1 2">
    <name type="scientific">Agrobacterium tumefaciens</name>
    <dbReference type="NCBI Taxonomy" id="358"/>
    <lineage>
        <taxon>Bacteria</taxon>
        <taxon>Pseudomonadati</taxon>
        <taxon>Pseudomonadota</taxon>
        <taxon>Alphaproteobacteria</taxon>
        <taxon>Hyphomicrobiales</taxon>
        <taxon>Rhizobiaceae</taxon>
        <taxon>Rhizobium/Agrobacterium group</taxon>
        <taxon>Agrobacterium</taxon>
        <taxon>Agrobacterium tumefaciens complex</taxon>
    </lineage>
</organism>
<evidence type="ECO:0000313" key="2">
    <source>
        <dbReference type="Proteomes" id="UP000317023"/>
    </source>
</evidence>
<protein>
    <submittedName>
        <fullName evidence="1">Uncharacterized protein</fullName>
    </submittedName>
</protein>
<sequence length="153" mass="17091">MTTVIQGVNDSTRQISSVRSRHEVAIREAGKADRLNFTDAIKRFIEYVDREGEGSSQPNLAYVNMTKTVYAAFGLNKKQREALEIGEKPRDTFDLLELRFLQMAESAAAVIINAGIEENATRKQIKSMIRTECAQIASSHRRLGGNLFKGGEK</sequence>
<dbReference type="EMBL" id="SGOE01000008">
    <property type="protein sequence ID" value="TRB03483.1"/>
    <property type="molecule type" value="Genomic_DNA"/>
</dbReference>
<accession>A0A546XRW6</accession>
<proteinExistence type="predicted"/>
<gene>
    <name evidence="1" type="ORF">EXN61_21715</name>
</gene>
<dbReference type="Proteomes" id="UP000317023">
    <property type="component" value="Unassembled WGS sequence"/>
</dbReference>
<dbReference type="AlphaFoldDB" id="A0A546XRW6"/>
<name>A0A546XRW6_AGRTU</name>